<accession>A0A6C1U244</accession>
<dbReference type="EMBL" id="RXIR01000006">
    <property type="protein sequence ID" value="TVS29292.1"/>
    <property type="molecule type" value="Genomic_DNA"/>
</dbReference>
<comment type="caution">
    <text evidence="2">The sequence shown here is derived from an EMBL/GenBank/DDBJ whole genome shotgun (WGS) entry which is preliminary data.</text>
</comment>
<dbReference type="RefSeq" id="WP_144772849.1">
    <property type="nucleotide sequence ID" value="NZ_RXIR01000006.1"/>
</dbReference>
<dbReference type="GO" id="GO:0004540">
    <property type="term" value="F:RNA nuclease activity"/>
    <property type="evidence" value="ECO:0007669"/>
    <property type="project" value="InterPro"/>
</dbReference>
<evidence type="ECO:0000313" key="3">
    <source>
        <dbReference type="Proteomes" id="UP000336646"/>
    </source>
</evidence>
<dbReference type="AlphaFoldDB" id="A0A6C1U244"/>
<feature type="domain" description="NYN" evidence="1">
    <location>
        <begin position="9"/>
        <end position="162"/>
    </location>
</feature>
<reference evidence="2 3" key="1">
    <citation type="submission" date="2018-12" db="EMBL/GenBank/DDBJ databases">
        <title>Corynebacterium sanguinis sp. nov., a clinically-associated and environmental corynebacterium.</title>
        <authorList>
            <person name="Gonzales-Siles L."/>
            <person name="Jaen-Luchoro D."/>
            <person name="Cardew S."/>
            <person name="Inganas E."/>
            <person name="Ohlen M."/>
            <person name="Jensie-Markopolous S."/>
            <person name="Pinyeiro-Iglesias B."/>
            <person name="Molin K."/>
            <person name="Skovbjerg S."/>
            <person name="Svensson-Stadler L."/>
            <person name="Funke G."/>
            <person name="Moore E.R.B."/>
        </authorList>
    </citation>
    <scope>NUCLEOTIDE SEQUENCE [LARGE SCALE GENOMIC DNA]</scope>
    <source>
        <strain evidence="2 3">58734</strain>
    </source>
</reference>
<evidence type="ECO:0000259" key="1">
    <source>
        <dbReference type="Pfam" id="PF01936"/>
    </source>
</evidence>
<sequence length="233" mass="26667">MPQQQREQVDVFLDYENVRRTGREVFLYSNSAPHEGMVDPLALAQTVVSKRKRDSILRKVHVFRGRPNPLRQPKPHSAFEHFAARWSQNESVVTHFRDLKYVDHDPGFFTAMEKGVDVALAVQLINSALSPNSPDAIILMSNDTDLEPAVEFVLEQTSTHIEIAAWSGEGSYPLYLRKYISQNPPRYLPYCHFLTKADFDRLRCDYELYHNLSPHRAADERARGGGVDKRAAT</sequence>
<name>A0A6C1U244_9CORY</name>
<organism evidence="2 3">
    <name type="scientific">Corynebacterium sanguinis</name>
    <dbReference type="NCBI Taxonomy" id="2594913"/>
    <lineage>
        <taxon>Bacteria</taxon>
        <taxon>Bacillati</taxon>
        <taxon>Actinomycetota</taxon>
        <taxon>Actinomycetes</taxon>
        <taxon>Mycobacteriales</taxon>
        <taxon>Corynebacteriaceae</taxon>
        <taxon>Corynebacterium</taxon>
    </lineage>
</organism>
<dbReference type="OrthoDB" id="4941654at2"/>
<protein>
    <submittedName>
        <fullName evidence="2">NYN domain-containing protein</fullName>
    </submittedName>
</protein>
<dbReference type="Proteomes" id="UP000336646">
    <property type="component" value="Unassembled WGS sequence"/>
</dbReference>
<proteinExistence type="predicted"/>
<dbReference type="InterPro" id="IPR021139">
    <property type="entry name" value="NYN"/>
</dbReference>
<dbReference type="Gene3D" id="3.40.50.1010">
    <property type="entry name" value="5'-nuclease"/>
    <property type="match status" value="1"/>
</dbReference>
<dbReference type="Pfam" id="PF01936">
    <property type="entry name" value="NYN"/>
    <property type="match status" value="1"/>
</dbReference>
<gene>
    <name evidence="2" type="ORF">EKI59_04370</name>
</gene>
<evidence type="ECO:0000313" key="2">
    <source>
        <dbReference type="EMBL" id="TVS29292.1"/>
    </source>
</evidence>